<dbReference type="GO" id="GO:0016705">
    <property type="term" value="F:oxidoreductase activity, acting on paired donors, with incorporation or reduction of molecular oxygen"/>
    <property type="evidence" value="ECO:0007669"/>
    <property type="project" value="InterPro"/>
</dbReference>
<dbReference type="PANTHER" id="PTHR24304:SF2">
    <property type="entry name" value="24-HYDROXYCHOLESTEROL 7-ALPHA-HYDROXYLASE"/>
    <property type="match status" value="1"/>
</dbReference>
<comment type="similarity">
    <text evidence="1 6">Belongs to the cytochrome P450 family.</text>
</comment>
<keyword evidence="6" id="KW-0503">Monooxygenase</keyword>
<dbReference type="AlphaFoldDB" id="A0A833QTI9"/>
<evidence type="ECO:0000313" key="7">
    <source>
        <dbReference type="EMBL" id="KAF3329289.1"/>
    </source>
</evidence>
<dbReference type="OrthoDB" id="623714at2759"/>
<dbReference type="InterPro" id="IPR002403">
    <property type="entry name" value="Cyt_P450_E_grp-IV"/>
</dbReference>
<keyword evidence="6" id="KW-0560">Oxidoreductase</keyword>
<dbReference type="EMBL" id="SWLB01000014">
    <property type="protein sequence ID" value="KAF3329289.1"/>
    <property type="molecule type" value="Genomic_DNA"/>
</dbReference>
<evidence type="ECO:0000256" key="4">
    <source>
        <dbReference type="ARBA" id="ARBA00023004"/>
    </source>
</evidence>
<keyword evidence="7" id="KW-0489">Methyltransferase</keyword>
<dbReference type="Pfam" id="PF00067">
    <property type="entry name" value="p450"/>
    <property type="match status" value="1"/>
</dbReference>
<dbReference type="InterPro" id="IPR036396">
    <property type="entry name" value="Cyt_P450_sf"/>
</dbReference>
<name>A0A833QTI9_9POAL</name>
<keyword evidence="8" id="KW-1185">Reference proteome</keyword>
<dbReference type="Gene3D" id="1.10.630.10">
    <property type="entry name" value="Cytochrome P450"/>
    <property type="match status" value="1"/>
</dbReference>
<dbReference type="GO" id="GO:0032259">
    <property type="term" value="P:methylation"/>
    <property type="evidence" value="ECO:0007669"/>
    <property type="project" value="UniProtKB-KW"/>
</dbReference>
<comment type="cofactor">
    <cofactor evidence="5">
        <name>heme</name>
        <dbReference type="ChEBI" id="CHEBI:30413"/>
    </cofactor>
</comment>
<dbReference type="GO" id="GO:0020037">
    <property type="term" value="F:heme binding"/>
    <property type="evidence" value="ECO:0007669"/>
    <property type="project" value="InterPro"/>
</dbReference>
<evidence type="ECO:0000256" key="1">
    <source>
        <dbReference type="ARBA" id="ARBA00010617"/>
    </source>
</evidence>
<dbReference type="CDD" id="cd11042">
    <property type="entry name" value="CYP51-like"/>
    <property type="match status" value="1"/>
</dbReference>
<keyword evidence="3 5" id="KW-0479">Metal-binding</keyword>
<protein>
    <submittedName>
        <fullName evidence="7">Sterol 14-demethylase</fullName>
    </submittedName>
</protein>
<organism evidence="7 8">
    <name type="scientific">Carex littledalei</name>
    <dbReference type="NCBI Taxonomy" id="544730"/>
    <lineage>
        <taxon>Eukaryota</taxon>
        <taxon>Viridiplantae</taxon>
        <taxon>Streptophyta</taxon>
        <taxon>Embryophyta</taxon>
        <taxon>Tracheophyta</taxon>
        <taxon>Spermatophyta</taxon>
        <taxon>Magnoliopsida</taxon>
        <taxon>Liliopsida</taxon>
        <taxon>Poales</taxon>
        <taxon>Cyperaceae</taxon>
        <taxon>Cyperoideae</taxon>
        <taxon>Cariceae</taxon>
        <taxon>Carex</taxon>
        <taxon>Carex subgen. Euthyceras</taxon>
    </lineage>
</organism>
<evidence type="ECO:0000256" key="3">
    <source>
        <dbReference type="ARBA" id="ARBA00022723"/>
    </source>
</evidence>
<evidence type="ECO:0000313" key="8">
    <source>
        <dbReference type="Proteomes" id="UP000623129"/>
    </source>
</evidence>
<dbReference type="GO" id="GO:0004497">
    <property type="term" value="F:monooxygenase activity"/>
    <property type="evidence" value="ECO:0007669"/>
    <property type="project" value="UniProtKB-KW"/>
</dbReference>
<accession>A0A833QTI9</accession>
<evidence type="ECO:0000256" key="5">
    <source>
        <dbReference type="PIRSR" id="PIRSR602403-1"/>
    </source>
</evidence>
<sequence>MVYILLTALFLILATFFFTKLLKSNLNLGLYNSRREPTLPPVEKAWPLVGAIYMLIKDPLNLIKKNYQKHGSVFTIKVLGQNVTMLIGPEVSSHFYTAPESELSLAVLLDKLVVSMFGQNVAYGGPAEIRRQQFQFLKKGLSPQKLRYYVGQTLEEAQDYLSKWQDCGTVDLMHELQCLITLTCARCMFGYNVRENLSEDVSSLICELGGGLSPISILWPNFPIPAHYRRDRAKAKLNDIFSNIINSRKSSLWSEEDLLQTLIESVYTDGKYNTNEQVVGIATAILFASKHSAGMTAVWTAAYLLQSKAYFSKVLEEQKELLHRHGSKIDFDILGEMDVLHRCIKEAIRLGSTAIITARYCRKAFTVTTKEGKEYMVPKGHIVATPPTIANRLDYVYKDPERYDPDRYLSIEEKEMASRPFSNVSFGGGRHLCPGEAFAYINLKTIWSYLLRNFELELASSFPEGKWNGKEKLLVRYKRRKLSI</sequence>
<keyword evidence="4 5" id="KW-0408">Iron</keyword>
<proteinExistence type="inferred from homology"/>
<dbReference type="InterPro" id="IPR001128">
    <property type="entry name" value="Cyt_P450"/>
</dbReference>
<keyword evidence="7" id="KW-0808">Transferase</keyword>
<evidence type="ECO:0000256" key="2">
    <source>
        <dbReference type="ARBA" id="ARBA00022617"/>
    </source>
</evidence>
<dbReference type="GO" id="GO:0005506">
    <property type="term" value="F:iron ion binding"/>
    <property type="evidence" value="ECO:0007669"/>
    <property type="project" value="InterPro"/>
</dbReference>
<feature type="binding site" description="axial binding residue" evidence="5">
    <location>
        <position position="433"/>
    </location>
    <ligand>
        <name>heme</name>
        <dbReference type="ChEBI" id="CHEBI:30413"/>
    </ligand>
    <ligandPart>
        <name>Fe</name>
        <dbReference type="ChEBI" id="CHEBI:18248"/>
    </ligandPart>
</feature>
<keyword evidence="2 5" id="KW-0349">Heme</keyword>
<dbReference type="PROSITE" id="PS00086">
    <property type="entry name" value="CYTOCHROME_P450"/>
    <property type="match status" value="1"/>
</dbReference>
<evidence type="ECO:0000256" key="6">
    <source>
        <dbReference type="RuleBase" id="RU000461"/>
    </source>
</evidence>
<dbReference type="InterPro" id="IPR017972">
    <property type="entry name" value="Cyt_P450_CS"/>
</dbReference>
<dbReference type="PRINTS" id="PR00465">
    <property type="entry name" value="EP450IV"/>
</dbReference>
<dbReference type="InterPro" id="IPR050529">
    <property type="entry name" value="CYP450_sterol_14alpha_dmase"/>
</dbReference>
<gene>
    <name evidence="7" type="ORF">FCM35_KLT04620</name>
</gene>
<dbReference type="PANTHER" id="PTHR24304">
    <property type="entry name" value="CYTOCHROME P450 FAMILY 7"/>
    <property type="match status" value="1"/>
</dbReference>
<comment type="caution">
    <text evidence="7">The sequence shown here is derived from an EMBL/GenBank/DDBJ whole genome shotgun (WGS) entry which is preliminary data.</text>
</comment>
<reference evidence="7" key="1">
    <citation type="submission" date="2020-01" db="EMBL/GenBank/DDBJ databases">
        <title>Genome sequence of Kobresia littledalei, the first chromosome-level genome in the family Cyperaceae.</title>
        <authorList>
            <person name="Qu G."/>
        </authorList>
    </citation>
    <scope>NUCLEOTIDE SEQUENCE</scope>
    <source>
        <strain evidence="7">C.B.Clarke</strain>
        <tissue evidence="7">Leaf</tissue>
    </source>
</reference>
<dbReference type="SUPFAM" id="SSF48264">
    <property type="entry name" value="Cytochrome P450"/>
    <property type="match status" value="1"/>
</dbReference>
<dbReference type="Proteomes" id="UP000623129">
    <property type="component" value="Unassembled WGS sequence"/>
</dbReference>
<dbReference type="GO" id="GO:0008168">
    <property type="term" value="F:methyltransferase activity"/>
    <property type="evidence" value="ECO:0007669"/>
    <property type="project" value="UniProtKB-KW"/>
</dbReference>